<reference evidence="6 7" key="1">
    <citation type="journal article" date="2020" name="ISME J.">
        <title>Uncovering the hidden diversity of litter-decomposition mechanisms in mushroom-forming fungi.</title>
        <authorList>
            <person name="Floudas D."/>
            <person name="Bentzer J."/>
            <person name="Ahren D."/>
            <person name="Johansson T."/>
            <person name="Persson P."/>
            <person name="Tunlid A."/>
        </authorList>
    </citation>
    <scope>NUCLEOTIDE SEQUENCE [LARGE SCALE GENOMIC DNA]</scope>
    <source>
        <strain evidence="6 7">CBS 146.42</strain>
    </source>
</reference>
<comment type="caution">
    <text evidence="6">The sequence shown here is derived from an EMBL/GenBank/DDBJ whole genome shotgun (WGS) entry which is preliminary data.</text>
</comment>
<dbReference type="InterPro" id="IPR036322">
    <property type="entry name" value="WD40_repeat_dom_sf"/>
</dbReference>
<organism evidence="6 7">
    <name type="scientific">Leucocoprinus leucothites</name>
    <dbReference type="NCBI Taxonomy" id="201217"/>
    <lineage>
        <taxon>Eukaryota</taxon>
        <taxon>Fungi</taxon>
        <taxon>Dikarya</taxon>
        <taxon>Basidiomycota</taxon>
        <taxon>Agaricomycotina</taxon>
        <taxon>Agaricomycetes</taxon>
        <taxon>Agaricomycetidae</taxon>
        <taxon>Agaricales</taxon>
        <taxon>Agaricineae</taxon>
        <taxon>Agaricaceae</taxon>
        <taxon>Leucocoprinus</taxon>
    </lineage>
</organism>
<dbReference type="PANTHER" id="PTHR19865">
    <property type="entry name" value="U3 SMALL NUCLEOLAR RNA INTERACTING PROTEIN 2"/>
    <property type="match status" value="1"/>
</dbReference>
<feature type="repeat" description="WD" evidence="5">
    <location>
        <begin position="183"/>
        <end position="216"/>
    </location>
</feature>
<protein>
    <recommendedName>
        <fullName evidence="8">WD40 repeat-like protein</fullName>
    </recommendedName>
</protein>
<dbReference type="PROSITE" id="PS50082">
    <property type="entry name" value="WD_REPEATS_2"/>
    <property type="match status" value="2"/>
</dbReference>
<gene>
    <name evidence="6" type="ORF">D9756_009842</name>
</gene>
<keyword evidence="4" id="KW-0539">Nucleus</keyword>
<dbReference type="Proteomes" id="UP000559027">
    <property type="component" value="Unassembled WGS sequence"/>
</dbReference>
<name>A0A8H5CVT7_9AGAR</name>
<dbReference type="Pfam" id="PF00400">
    <property type="entry name" value="WD40"/>
    <property type="match status" value="4"/>
</dbReference>
<dbReference type="PROSITE" id="PS50294">
    <property type="entry name" value="WD_REPEATS_REGION"/>
    <property type="match status" value="2"/>
</dbReference>
<keyword evidence="7" id="KW-1185">Reference proteome</keyword>
<comment type="subcellular location">
    <subcellularLocation>
        <location evidence="1">Nucleus</location>
    </subcellularLocation>
</comment>
<sequence>MTTRNGAVYKIWICAEEPDPNASDDEDIDETPTEKCLRLTQLYLDPVKYAQIRRSFSIWQSPPVHHRFLLFSTLQPPPTLRIRGHRFSGTSAITSSSTKYLYISSKEGSIIKWDLATGKKLATDKGKGKAKAQDPTDVQGHTDQILTLALSSDGRYLASGGRDCRLIIWDAETLSLLKIFQGPMNHKDTISALSFRHASHTLFTASFDRTIKIYDLTPSILGYTETLFGHQDSILSISSLSGENCVSVGGRDKTAWYWKIVEESQLVFRGGGRSRVRELLEGGLRADDVDAEGEDEPEKKEKKGEGYVEGSLECIAMIDESTFVTGGDSGPISLWSATKKKPVFTQPLAHGLHSVHSSTEGLIQTPHWITALTALPYSDLFASGSWEGQIRLWKLDPKLKSFSLLGNASIPGVVNTLQLVSPPKSFFTSIPQPTPASTSNPTITTTAAASLPPASATGATPESSSSWLPHSLLHYLTSSSSTHVLLSSPLTFIIAGTGQEHKFGRWLTVKEGAVNSAQYVIALLPFGSDSAGGDGLGANGQSNVAGSQTL</sequence>
<evidence type="ECO:0008006" key="8">
    <source>
        <dbReference type="Google" id="ProtNLM"/>
    </source>
</evidence>
<dbReference type="Gene3D" id="2.130.10.10">
    <property type="entry name" value="YVTN repeat-like/Quinoprotein amine dehydrogenase"/>
    <property type="match status" value="1"/>
</dbReference>
<dbReference type="InterPro" id="IPR015943">
    <property type="entry name" value="WD40/YVTN_repeat-like_dom_sf"/>
</dbReference>
<keyword evidence="3" id="KW-0677">Repeat</keyword>
<evidence type="ECO:0000313" key="7">
    <source>
        <dbReference type="Proteomes" id="UP000559027"/>
    </source>
</evidence>
<dbReference type="GO" id="GO:0032040">
    <property type="term" value="C:small-subunit processome"/>
    <property type="evidence" value="ECO:0007669"/>
    <property type="project" value="TreeGrafter"/>
</dbReference>
<evidence type="ECO:0000256" key="2">
    <source>
        <dbReference type="ARBA" id="ARBA00022574"/>
    </source>
</evidence>
<feature type="repeat" description="WD" evidence="5">
    <location>
        <begin position="138"/>
        <end position="179"/>
    </location>
</feature>
<dbReference type="SMART" id="SM00320">
    <property type="entry name" value="WD40"/>
    <property type="match status" value="6"/>
</dbReference>
<evidence type="ECO:0000256" key="5">
    <source>
        <dbReference type="PROSITE-ProRule" id="PRU00221"/>
    </source>
</evidence>
<dbReference type="InterPro" id="IPR019775">
    <property type="entry name" value="WD40_repeat_CS"/>
</dbReference>
<keyword evidence="2 5" id="KW-0853">WD repeat</keyword>
<dbReference type="EMBL" id="JAACJO010000018">
    <property type="protein sequence ID" value="KAF5348810.1"/>
    <property type="molecule type" value="Genomic_DNA"/>
</dbReference>
<dbReference type="SUPFAM" id="SSF50978">
    <property type="entry name" value="WD40 repeat-like"/>
    <property type="match status" value="1"/>
</dbReference>
<evidence type="ECO:0000313" key="6">
    <source>
        <dbReference type="EMBL" id="KAF5348810.1"/>
    </source>
</evidence>
<evidence type="ECO:0000256" key="4">
    <source>
        <dbReference type="ARBA" id="ARBA00023242"/>
    </source>
</evidence>
<dbReference type="OrthoDB" id="189968at2759"/>
<evidence type="ECO:0000256" key="1">
    <source>
        <dbReference type="ARBA" id="ARBA00004123"/>
    </source>
</evidence>
<accession>A0A8H5CVT7</accession>
<dbReference type="InterPro" id="IPR039241">
    <property type="entry name" value="Rrp9-like"/>
</dbReference>
<dbReference type="InterPro" id="IPR001680">
    <property type="entry name" value="WD40_rpt"/>
</dbReference>
<dbReference type="AlphaFoldDB" id="A0A8H5CVT7"/>
<dbReference type="GO" id="GO:0034511">
    <property type="term" value="F:U3 snoRNA binding"/>
    <property type="evidence" value="ECO:0007669"/>
    <property type="project" value="InterPro"/>
</dbReference>
<dbReference type="PANTHER" id="PTHR19865:SF0">
    <property type="entry name" value="U3 SMALL NUCLEOLAR RNA-INTERACTING PROTEIN 2"/>
    <property type="match status" value="1"/>
</dbReference>
<evidence type="ECO:0000256" key="3">
    <source>
        <dbReference type="ARBA" id="ARBA00022737"/>
    </source>
</evidence>
<proteinExistence type="predicted"/>
<dbReference type="PROSITE" id="PS00678">
    <property type="entry name" value="WD_REPEATS_1"/>
    <property type="match status" value="1"/>
</dbReference>